<protein>
    <recommendedName>
        <fullName evidence="4">Peptidase</fullName>
    </recommendedName>
</protein>
<keyword evidence="1" id="KW-1133">Transmembrane helix</keyword>
<dbReference type="Proteomes" id="UP000837932">
    <property type="component" value="Unassembled WGS sequence"/>
</dbReference>
<evidence type="ECO:0000256" key="1">
    <source>
        <dbReference type="SAM" id="Phobius"/>
    </source>
</evidence>
<evidence type="ECO:0008006" key="4">
    <source>
        <dbReference type="Google" id="ProtNLM"/>
    </source>
</evidence>
<keyword evidence="3" id="KW-1185">Reference proteome</keyword>
<dbReference type="PANTHER" id="PTHR40115">
    <property type="entry name" value="INNER MEMBRANE PROTEIN WITH PEPSY TM HELIX"/>
    <property type="match status" value="1"/>
</dbReference>
<feature type="transmembrane region" description="Helical" evidence="1">
    <location>
        <begin position="12"/>
        <end position="29"/>
    </location>
</feature>
<accession>A0ABM9AK19</accession>
<dbReference type="RefSeq" id="WP_238803816.1">
    <property type="nucleotide sequence ID" value="NZ_CAKLPY010000001.1"/>
</dbReference>
<keyword evidence="1" id="KW-0472">Membrane</keyword>
<dbReference type="EMBL" id="CAKLPY010000001">
    <property type="protein sequence ID" value="CAH0994054.1"/>
    <property type="molecule type" value="Genomic_DNA"/>
</dbReference>
<evidence type="ECO:0000313" key="3">
    <source>
        <dbReference type="Proteomes" id="UP000837932"/>
    </source>
</evidence>
<feature type="transmembrane region" description="Helical" evidence="1">
    <location>
        <begin position="129"/>
        <end position="152"/>
    </location>
</feature>
<dbReference type="InterPro" id="IPR032307">
    <property type="entry name" value="PepSY_TM-like_2"/>
</dbReference>
<comment type="caution">
    <text evidence="2">The sequence shown here is derived from an EMBL/GenBank/DDBJ whole genome shotgun (WGS) entry which is preliminary data.</text>
</comment>
<evidence type="ECO:0000313" key="2">
    <source>
        <dbReference type="EMBL" id="CAH0994054.1"/>
    </source>
</evidence>
<name>A0ABM9AK19_9BACT</name>
<dbReference type="PANTHER" id="PTHR40115:SF1">
    <property type="entry name" value="INNER MEMBRANE PROTEIN WITH PEPSY TM HELIX"/>
    <property type="match status" value="1"/>
</dbReference>
<gene>
    <name evidence="2" type="ORF">EMA8858_00161</name>
</gene>
<dbReference type="Pfam" id="PF16357">
    <property type="entry name" value="PepSY_TM_like_2"/>
    <property type="match status" value="1"/>
</dbReference>
<proteinExistence type="predicted"/>
<sequence>MQFNIRSLHRDFGYFFIGLIVSFSISGILQNHRQTWHPEKYTVEIRPIHVKLPQNEQEITEDFAKNLTKELGFKDKFRRNSIKKGELKISYEKHDVEIDIKSGKGEVVTFKKTPLIAQMNQLHKDTSIWWIYYSDIFALGLIFIAITGAMMFPRGKFSFKSRGWKLAIAGIVFPLIFLFVLA</sequence>
<keyword evidence="1" id="KW-0812">Transmembrane</keyword>
<reference evidence="2" key="1">
    <citation type="submission" date="2021-12" db="EMBL/GenBank/DDBJ databases">
        <authorList>
            <person name="Rodrigo-Torres L."/>
            <person name="Arahal R. D."/>
            <person name="Lucena T."/>
        </authorList>
    </citation>
    <scope>NUCLEOTIDE SEQUENCE</scope>
    <source>
        <strain evidence="2">CECT 8858</strain>
    </source>
</reference>
<feature type="transmembrane region" description="Helical" evidence="1">
    <location>
        <begin position="164"/>
        <end position="181"/>
    </location>
</feature>
<organism evidence="2 3">
    <name type="scientific">Emticicia aquatica</name>
    <dbReference type="NCBI Taxonomy" id="1681835"/>
    <lineage>
        <taxon>Bacteria</taxon>
        <taxon>Pseudomonadati</taxon>
        <taxon>Bacteroidota</taxon>
        <taxon>Cytophagia</taxon>
        <taxon>Cytophagales</taxon>
        <taxon>Leadbetterellaceae</taxon>
        <taxon>Emticicia</taxon>
    </lineage>
</organism>